<reference evidence="1" key="1">
    <citation type="submission" date="2021-05" db="EMBL/GenBank/DDBJ databases">
        <authorList>
            <person name="Pan Q."/>
            <person name="Jouanno E."/>
            <person name="Zahm M."/>
            <person name="Klopp C."/>
            <person name="Cabau C."/>
            <person name="Louis A."/>
            <person name="Berthelot C."/>
            <person name="Parey E."/>
            <person name="Roest Crollius H."/>
            <person name="Montfort J."/>
            <person name="Robinson-Rechavi M."/>
            <person name="Bouchez O."/>
            <person name="Lampietro C."/>
            <person name="Lopez Roques C."/>
            <person name="Donnadieu C."/>
            <person name="Postlethwait J."/>
            <person name="Bobe J."/>
            <person name="Dillon D."/>
            <person name="Chandos A."/>
            <person name="von Hippel F."/>
            <person name="Guiguen Y."/>
        </authorList>
    </citation>
    <scope>NUCLEOTIDE SEQUENCE</scope>
    <source>
        <strain evidence="1">YG-Jan2019</strain>
    </source>
</reference>
<dbReference type="Proteomes" id="UP001157502">
    <property type="component" value="Chromosome 33"/>
</dbReference>
<sequence length="161" mass="17857">MGKRGKSSSPSSRIALMSLHPIRFCLQSSASVQRRPSALSQLYSALFPPASGASQAAEGFRCLPTEKEKRHMINESRRLQGKEPRMRRRAPLKARSEYRSNGADDTHSIQAMTCCVADLKPGGHAVRTHGSLPHCGWFANWHFSYLVSPRAALCCHRPSQN</sequence>
<evidence type="ECO:0000313" key="1">
    <source>
        <dbReference type="EMBL" id="KAJ7987216.1"/>
    </source>
</evidence>
<keyword evidence="2" id="KW-1185">Reference proteome</keyword>
<proteinExistence type="predicted"/>
<dbReference type="EMBL" id="CM055760">
    <property type="protein sequence ID" value="KAJ7987216.1"/>
    <property type="molecule type" value="Genomic_DNA"/>
</dbReference>
<organism evidence="1 2">
    <name type="scientific">Dallia pectoralis</name>
    <name type="common">Alaska blackfish</name>
    <dbReference type="NCBI Taxonomy" id="75939"/>
    <lineage>
        <taxon>Eukaryota</taxon>
        <taxon>Metazoa</taxon>
        <taxon>Chordata</taxon>
        <taxon>Craniata</taxon>
        <taxon>Vertebrata</taxon>
        <taxon>Euteleostomi</taxon>
        <taxon>Actinopterygii</taxon>
        <taxon>Neopterygii</taxon>
        <taxon>Teleostei</taxon>
        <taxon>Protacanthopterygii</taxon>
        <taxon>Esociformes</taxon>
        <taxon>Umbridae</taxon>
        <taxon>Dallia</taxon>
    </lineage>
</organism>
<accession>A0ACC2F743</accession>
<comment type="caution">
    <text evidence="1">The sequence shown here is derived from an EMBL/GenBank/DDBJ whole genome shotgun (WGS) entry which is preliminary data.</text>
</comment>
<gene>
    <name evidence="1" type="ORF">DPEC_G00336440</name>
</gene>
<protein>
    <submittedName>
        <fullName evidence="1">Uncharacterized protein</fullName>
    </submittedName>
</protein>
<name>A0ACC2F743_DALPE</name>
<evidence type="ECO:0000313" key="2">
    <source>
        <dbReference type="Proteomes" id="UP001157502"/>
    </source>
</evidence>